<evidence type="ECO:0000259" key="1">
    <source>
        <dbReference type="Pfam" id="PF18317"/>
    </source>
</evidence>
<dbReference type="STRING" id="63057.A0A2P5EJ37"/>
<dbReference type="EMBL" id="JXTC01000146">
    <property type="protein sequence ID" value="PON85561.1"/>
    <property type="molecule type" value="Genomic_DNA"/>
</dbReference>
<keyword evidence="3" id="KW-1185">Reference proteome</keyword>
<organism evidence="2 3">
    <name type="scientific">Trema orientale</name>
    <name type="common">Charcoal tree</name>
    <name type="synonym">Celtis orientalis</name>
    <dbReference type="NCBI Taxonomy" id="63057"/>
    <lineage>
        <taxon>Eukaryota</taxon>
        <taxon>Viridiplantae</taxon>
        <taxon>Streptophyta</taxon>
        <taxon>Embryophyta</taxon>
        <taxon>Tracheophyta</taxon>
        <taxon>Spermatophyta</taxon>
        <taxon>Magnoliopsida</taxon>
        <taxon>eudicotyledons</taxon>
        <taxon>Gunneridae</taxon>
        <taxon>Pentapetalae</taxon>
        <taxon>rosids</taxon>
        <taxon>fabids</taxon>
        <taxon>Rosales</taxon>
        <taxon>Cannabaceae</taxon>
        <taxon>Trema</taxon>
    </lineage>
</organism>
<dbReference type="InParanoid" id="A0A2P5EJ37"/>
<accession>A0A2P5EJ37</accession>
<dbReference type="AlphaFoldDB" id="A0A2P5EJ37"/>
<feature type="domain" description="SDH C-terminal" evidence="1">
    <location>
        <begin position="112"/>
        <end position="139"/>
    </location>
</feature>
<evidence type="ECO:0000313" key="3">
    <source>
        <dbReference type="Proteomes" id="UP000237000"/>
    </source>
</evidence>
<proteinExistence type="predicted"/>
<evidence type="ECO:0000313" key="2">
    <source>
        <dbReference type="EMBL" id="PON85561.1"/>
    </source>
</evidence>
<feature type="non-terminal residue" evidence="2">
    <location>
        <position position="1"/>
    </location>
</feature>
<dbReference type="SUPFAM" id="SSF51735">
    <property type="entry name" value="NAD(P)-binding Rossmann-fold domains"/>
    <property type="match status" value="1"/>
</dbReference>
<dbReference type="Pfam" id="PF18317">
    <property type="entry name" value="SDH_C"/>
    <property type="match status" value="1"/>
</dbReference>
<gene>
    <name evidence="2" type="ORF">TorRG33x02_187100</name>
</gene>
<dbReference type="PANTHER" id="PTHR21089">
    <property type="entry name" value="SHIKIMATE DEHYDROGENASE"/>
    <property type="match status" value="1"/>
</dbReference>
<dbReference type="InterPro" id="IPR041121">
    <property type="entry name" value="SDH_C"/>
</dbReference>
<dbReference type="OrthoDB" id="1721479at2759"/>
<dbReference type="GO" id="GO:0004764">
    <property type="term" value="F:shikimate 3-dehydrogenase (NADP+) activity"/>
    <property type="evidence" value="ECO:0007669"/>
    <property type="project" value="InterPro"/>
</dbReference>
<dbReference type="Proteomes" id="UP000237000">
    <property type="component" value="Unassembled WGS sequence"/>
</dbReference>
<sequence>GTNDVSGFPLAGKLFVVIGAGGAGKALAYGGKEKGARVVVANRTYENFYPKDGMILANTTFVGMKPRIDDTPIPKKALKHYSLVFDAIYTPKLTRLLREAQESGAAVVYRTKMFIYQAFLQFERFSGLPAPKQLIRDVLVGIT</sequence>
<comment type="caution">
    <text evidence="2">The sequence shown here is derived from an EMBL/GenBank/DDBJ whole genome shotgun (WGS) entry which is preliminary data.</text>
</comment>
<protein>
    <recommendedName>
        <fullName evidence="1">SDH C-terminal domain-containing protein</fullName>
    </recommendedName>
</protein>
<dbReference type="GO" id="GO:0009423">
    <property type="term" value="P:chorismate biosynthetic process"/>
    <property type="evidence" value="ECO:0007669"/>
    <property type="project" value="TreeGrafter"/>
</dbReference>
<dbReference type="Gene3D" id="3.40.50.720">
    <property type="entry name" value="NAD(P)-binding Rossmann-like Domain"/>
    <property type="match status" value="2"/>
</dbReference>
<name>A0A2P5EJ37_TREOI</name>
<dbReference type="GO" id="GO:0019632">
    <property type="term" value="P:shikimate metabolic process"/>
    <property type="evidence" value="ECO:0007669"/>
    <property type="project" value="TreeGrafter"/>
</dbReference>
<dbReference type="InterPro" id="IPR036291">
    <property type="entry name" value="NAD(P)-bd_dom_sf"/>
</dbReference>
<dbReference type="InterPro" id="IPR022893">
    <property type="entry name" value="Shikimate_DH_fam"/>
</dbReference>
<reference evidence="3" key="1">
    <citation type="submission" date="2016-06" db="EMBL/GenBank/DDBJ databases">
        <title>Parallel loss of symbiosis genes in relatives of nitrogen-fixing non-legume Parasponia.</title>
        <authorList>
            <person name="Van Velzen R."/>
            <person name="Holmer R."/>
            <person name="Bu F."/>
            <person name="Rutten L."/>
            <person name="Van Zeijl A."/>
            <person name="Liu W."/>
            <person name="Santuari L."/>
            <person name="Cao Q."/>
            <person name="Sharma T."/>
            <person name="Shen D."/>
            <person name="Roswanjaya Y."/>
            <person name="Wardhani T."/>
            <person name="Kalhor M.S."/>
            <person name="Jansen J."/>
            <person name="Van den Hoogen J."/>
            <person name="Gungor B."/>
            <person name="Hartog M."/>
            <person name="Hontelez J."/>
            <person name="Verver J."/>
            <person name="Yang W.-C."/>
            <person name="Schijlen E."/>
            <person name="Repin R."/>
            <person name="Schilthuizen M."/>
            <person name="Schranz E."/>
            <person name="Heidstra R."/>
            <person name="Miyata K."/>
            <person name="Fedorova E."/>
            <person name="Kohlen W."/>
            <person name="Bisseling T."/>
            <person name="Smit S."/>
            <person name="Geurts R."/>
        </authorList>
    </citation>
    <scope>NUCLEOTIDE SEQUENCE [LARGE SCALE GENOMIC DNA]</scope>
    <source>
        <strain evidence="3">cv. RG33-2</strain>
    </source>
</reference>
<dbReference type="PANTHER" id="PTHR21089:SF12">
    <property type="entry name" value="BIFUNCTIONAL 3-DEHYDROQUINATE DEHYDRATASE_SHIKIMATE DEHYDROGENASE, CHLOROPLASTIC"/>
    <property type="match status" value="1"/>
</dbReference>